<keyword evidence="7" id="KW-0239">DNA-directed DNA polymerase</keyword>
<evidence type="ECO:0000256" key="5">
    <source>
        <dbReference type="ARBA" id="ARBA00022705"/>
    </source>
</evidence>
<dbReference type="SMART" id="SM00532">
    <property type="entry name" value="LIGANc"/>
    <property type="match status" value="1"/>
</dbReference>
<evidence type="ECO:0000256" key="7">
    <source>
        <dbReference type="ARBA" id="ARBA00022932"/>
    </source>
</evidence>
<dbReference type="GO" id="GO:0003887">
    <property type="term" value="F:DNA-directed DNA polymerase activity"/>
    <property type="evidence" value="ECO:0007669"/>
    <property type="project" value="UniProtKB-KW"/>
</dbReference>
<reference evidence="15" key="1">
    <citation type="journal article" date="2020" name="Nature">
        <title>Giant virus diversity and host interactions through global metagenomics.</title>
        <authorList>
            <person name="Schulz F."/>
            <person name="Roux S."/>
            <person name="Paez-Espino D."/>
            <person name="Jungbluth S."/>
            <person name="Walsh D.A."/>
            <person name="Denef V.J."/>
            <person name="McMahon K.D."/>
            <person name="Konstantinidis K.T."/>
            <person name="Eloe-Fadrosh E.A."/>
            <person name="Kyrpides N.C."/>
            <person name="Woyke T."/>
        </authorList>
    </citation>
    <scope>NUCLEOTIDE SEQUENCE</scope>
    <source>
        <strain evidence="15">GVMAG-S-1016713-123</strain>
    </source>
</reference>
<dbReference type="GO" id="GO:0005634">
    <property type="term" value="C:nucleus"/>
    <property type="evidence" value="ECO:0007669"/>
    <property type="project" value="TreeGrafter"/>
</dbReference>
<dbReference type="GO" id="GO:0003677">
    <property type="term" value="F:DNA binding"/>
    <property type="evidence" value="ECO:0007669"/>
    <property type="project" value="InterPro"/>
</dbReference>
<dbReference type="Gene3D" id="2.40.50.140">
    <property type="entry name" value="Nucleic acid-binding proteins"/>
    <property type="match status" value="1"/>
</dbReference>
<dbReference type="PRINTS" id="PR00870">
    <property type="entry name" value="DNAPOLXBETA"/>
</dbReference>
<dbReference type="InterPro" id="IPR010996">
    <property type="entry name" value="HHH_MUS81"/>
</dbReference>
<dbReference type="Gene3D" id="3.30.460.10">
    <property type="entry name" value="Beta Polymerase, domain 2"/>
    <property type="match status" value="1"/>
</dbReference>
<dbReference type="PRINTS" id="PR00869">
    <property type="entry name" value="DNAPOLX"/>
</dbReference>
<feature type="domain" description="NAD-dependent DNA ligase N-terminal" evidence="14">
    <location>
        <begin position="462"/>
        <end position="862"/>
    </location>
</feature>
<evidence type="ECO:0000256" key="3">
    <source>
        <dbReference type="ARBA" id="ARBA00022679"/>
    </source>
</evidence>
<dbReference type="GO" id="GO:0003911">
    <property type="term" value="F:DNA ligase (NAD+) activity"/>
    <property type="evidence" value="ECO:0007669"/>
    <property type="project" value="UniProtKB-EC"/>
</dbReference>
<feature type="compositionally biased region" description="Basic and acidic residues" evidence="12">
    <location>
        <begin position="21"/>
        <end position="33"/>
    </location>
</feature>
<dbReference type="InterPro" id="IPR043519">
    <property type="entry name" value="NT_sf"/>
</dbReference>
<dbReference type="InterPro" id="IPR004150">
    <property type="entry name" value="NAD_DNA_ligase_OB"/>
</dbReference>
<keyword evidence="1" id="KW-0436">Ligase</keyword>
<comment type="catalytic activity">
    <reaction evidence="10">
        <text>NAD(+) + (deoxyribonucleotide)n-3'-hydroxyl + 5'-phospho-(deoxyribonucleotide)m = (deoxyribonucleotide)n+m + AMP + beta-nicotinamide D-nucleotide.</text>
        <dbReference type="EC" id="6.5.1.2"/>
    </reaction>
</comment>
<feature type="region of interest" description="Disordered" evidence="12">
    <location>
        <begin position="361"/>
        <end position="443"/>
    </location>
</feature>
<dbReference type="PANTHER" id="PTHR11276">
    <property type="entry name" value="DNA POLYMERASE TYPE-X FAMILY MEMBER"/>
    <property type="match status" value="1"/>
</dbReference>
<accession>A0A6C0LXI2</accession>
<dbReference type="Gene3D" id="1.10.150.20">
    <property type="entry name" value="5' to 3' exonuclease, C-terminal subdomain"/>
    <property type="match status" value="1"/>
</dbReference>
<feature type="domain" description="DNA-directed DNA polymerase X" evidence="13">
    <location>
        <begin position="33"/>
        <end position="345"/>
    </location>
</feature>
<evidence type="ECO:0000256" key="9">
    <source>
        <dbReference type="ARBA" id="ARBA00023204"/>
    </source>
</evidence>
<evidence type="ECO:0000256" key="6">
    <source>
        <dbReference type="ARBA" id="ARBA00022763"/>
    </source>
</evidence>
<keyword evidence="3" id="KW-0808">Transferase</keyword>
<dbReference type="Pfam" id="PF01653">
    <property type="entry name" value="DNA_ligase_aden"/>
    <property type="match status" value="1"/>
</dbReference>
<dbReference type="InterPro" id="IPR013839">
    <property type="entry name" value="DNAligase_adenylation"/>
</dbReference>
<dbReference type="SUPFAM" id="SSF81301">
    <property type="entry name" value="Nucleotidyltransferase"/>
    <property type="match status" value="1"/>
</dbReference>
<evidence type="ECO:0000259" key="13">
    <source>
        <dbReference type="SMART" id="SM00483"/>
    </source>
</evidence>
<evidence type="ECO:0000256" key="1">
    <source>
        <dbReference type="ARBA" id="ARBA00022598"/>
    </source>
</evidence>
<dbReference type="Gene3D" id="3.30.210.10">
    <property type="entry name" value="DNA polymerase, thumb domain"/>
    <property type="match status" value="1"/>
</dbReference>
<dbReference type="SMART" id="SM00483">
    <property type="entry name" value="POLXc"/>
    <property type="match status" value="1"/>
</dbReference>
<dbReference type="InterPro" id="IPR002008">
    <property type="entry name" value="DNA_pol_X_beta-like"/>
</dbReference>
<organism evidence="15">
    <name type="scientific">viral metagenome</name>
    <dbReference type="NCBI Taxonomy" id="1070528"/>
    <lineage>
        <taxon>unclassified sequences</taxon>
        <taxon>metagenomes</taxon>
        <taxon>organismal metagenomes</taxon>
    </lineage>
</organism>
<dbReference type="PANTHER" id="PTHR11276:SF28">
    <property type="entry name" value="DNA POLYMERASE LAMBDA"/>
    <property type="match status" value="1"/>
</dbReference>
<evidence type="ECO:0000256" key="4">
    <source>
        <dbReference type="ARBA" id="ARBA00022695"/>
    </source>
</evidence>
<dbReference type="SUPFAM" id="SSF47802">
    <property type="entry name" value="DNA polymerase beta, N-terminal domain-like"/>
    <property type="match status" value="1"/>
</dbReference>
<dbReference type="InterPro" id="IPR018944">
    <property type="entry name" value="DNA_pol_lambd_fingers_domain"/>
</dbReference>
<sequence>MSPQQNSSRKRHKKKTSNRTMKNDKSSGEGEQRLNEGFSTLLSELETILMGQGEPFKARAYKKAEETILGITYDITSYKQLEGMPGIGDAIIKKLQEYEETGSLAYLERERKNPINVLTQVHGIGIKNAKELIEKGITTIEQLKQQSELLNNVQQKGLKYYDDLTHRIPRDEIVEYNKRIDDVFRDTFGESQTDVSFEIVGSYRRGVSSSGDIDIIITSKENNKKVFATFLDALNKTNIVIEELSRGKVKSLTIGQLEGKLSRRLDFLYAPPTEYAFAIIYFTGSKAFNTIMRQHALKKGLTLNEHGLYTMVDKKKGARIEESFENEEDVFRYLGLVFKTPEQRKDGTSVIASTSITKSPSVQKVSDVKKSSSKSKSSKSKSSKSKSSKSKSSKSKSSKSKSSKSKSAKSKSSKSKSAKKSSPKTIKKASPVSNGKPKKMTIKRKVVPKRDVKLHIQQFLKKSIDYLDKLDESMIVKMIEYANEQYYNEKPLMTDNQYDIVKEFFDKKYPKNELLEKIGAPIVKNVKNKVTLPYFMGSMDKIKPTTNAITKFIEKYPNDYVLSVKLDGVSGLYSTENGESKLYTRGDGHIGQDISYLIPYLRLPKKENITIRGEFIISKELFAKHYSTTFKNARNFVAGLMNSKSVDPEVMKNIDFVAYEVVEPVLKPLDQFHLLESLDVNVVHHEHTDNISNEMLSKHLVDWRGSYGYIMDGVIVCHNKLYPRQEKNPEFAFAFKMVLSDQVAEVKIVDVLWAPSKDGYLKPRIRIEPVELGGVTIEYATAFNASYVLENKLNLGAMVKLIRSGDVIPYIQEVIEPAEEAKMPDIPYHWNSTHVDIIMDNKDDSDEVLEKVMTSFFQTIKVKQLSQGTIRKLIKGGYRTTCQIIEMTKSDFMKIDGIQEKTATNLSIGIHEQLAKAELSVLMTASNKFEHGFGTRKFETILQAYPDILVSQDTKEAKIDKLSHVKSLAIKTATNFVERIDEFKAFLENCKLTYKLDTTPSLEKDYEINHILFQKHIVMTGFRDDELTTLLKDSYQVKNSSSVSKTTFVLLVKSHDDDSSKIKKAKELKIPVMTKDEFVSAFLK</sequence>
<keyword evidence="6" id="KW-0227">DNA damage</keyword>
<evidence type="ECO:0000313" key="15">
    <source>
        <dbReference type="EMBL" id="QHU34294.1"/>
    </source>
</evidence>
<dbReference type="InterPro" id="IPR010995">
    <property type="entry name" value="DNA_repair_Rad51/TF_NusA_a-hlx"/>
</dbReference>
<dbReference type="InterPro" id="IPR028207">
    <property type="entry name" value="DNA_pol_B_palm_palm"/>
</dbReference>
<dbReference type="Pfam" id="PF14716">
    <property type="entry name" value="HHH_8"/>
    <property type="match status" value="1"/>
</dbReference>
<name>A0A6C0LXI2_9ZZZZ</name>
<dbReference type="InterPro" id="IPR036420">
    <property type="entry name" value="BRCT_dom_sf"/>
</dbReference>
<comment type="catalytic activity">
    <reaction evidence="11">
        <text>DNA(n) + a 2'-deoxyribonucleoside 5'-triphosphate = DNA(n+1) + diphosphate</text>
        <dbReference type="Rhea" id="RHEA:22508"/>
        <dbReference type="Rhea" id="RHEA-COMP:17339"/>
        <dbReference type="Rhea" id="RHEA-COMP:17340"/>
        <dbReference type="ChEBI" id="CHEBI:33019"/>
        <dbReference type="ChEBI" id="CHEBI:61560"/>
        <dbReference type="ChEBI" id="CHEBI:173112"/>
        <dbReference type="EC" id="2.7.7.7"/>
    </reaction>
</comment>
<dbReference type="Gene3D" id="3.40.50.10190">
    <property type="entry name" value="BRCT domain"/>
    <property type="match status" value="1"/>
</dbReference>
<dbReference type="Pfam" id="PF03120">
    <property type="entry name" value="OB_DNA_ligase"/>
    <property type="match status" value="1"/>
</dbReference>
<evidence type="ECO:0000256" key="8">
    <source>
        <dbReference type="ARBA" id="ARBA00023027"/>
    </source>
</evidence>
<dbReference type="InterPro" id="IPR037160">
    <property type="entry name" value="DNA_Pol_thumb_sf"/>
</dbReference>
<dbReference type="GO" id="GO:0006303">
    <property type="term" value="P:double-strand break repair via nonhomologous end joining"/>
    <property type="evidence" value="ECO:0007669"/>
    <property type="project" value="TreeGrafter"/>
</dbReference>
<dbReference type="SUPFAM" id="SSF81585">
    <property type="entry name" value="PsbU/PolX domain-like"/>
    <property type="match status" value="1"/>
</dbReference>
<dbReference type="Gene3D" id="1.10.150.110">
    <property type="entry name" value="DNA polymerase beta, N-terminal domain-like"/>
    <property type="match status" value="1"/>
</dbReference>
<dbReference type="Pfam" id="PF10391">
    <property type="entry name" value="DNA_pol_lambd_f"/>
    <property type="match status" value="1"/>
</dbReference>
<dbReference type="SUPFAM" id="SSF50249">
    <property type="entry name" value="Nucleic acid-binding proteins"/>
    <property type="match status" value="1"/>
</dbReference>
<dbReference type="Pfam" id="PF14791">
    <property type="entry name" value="DNA_pol_B_thumb"/>
    <property type="match status" value="1"/>
</dbReference>
<dbReference type="InterPro" id="IPR029398">
    <property type="entry name" value="PolB_thumb"/>
</dbReference>
<keyword evidence="9" id="KW-0234">DNA repair</keyword>
<evidence type="ECO:0000256" key="12">
    <source>
        <dbReference type="SAM" id="MobiDB-lite"/>
    </source>
</evidence>
<dbReference type="InterPro" id="IPR013840">
    <property type="entry name" value="DNAligase_N"/>
</dbReference>
<dbReference type="CDD" id="cd00141">
    <property type="entry name" value="NT_POLXc"/>
    <property type="match status" value="1"/>
</dbReference>
<proteinExistence type="predicted"/>
<dbReference type="SUPFAM" id="SSF56091">
    <property type="entry name" value="DNA ligase/mRNA capping enzyme, catalytic domain"/>
    <property type="match status" value="1"/>
</dbReference>
<dbReference type="GO" id="GO:0006260">
    <property type="term" value="P:DNA replication"/>
    <property type="evidence" value="ECO:0007669"/>
    <property type="project" value="UniProtKB-KW"/>
</dbReference>
<evidence type="ECO:0000256" key="2">
    <source>
        <dbReference type="ARBA" id="ARBA00022634"/>
    </source>
</evidence>
<keyword evidence="5" id="KW-0235">DNA replication</keyword>
<dbReference type="GO" id="GO:0000166">
    <property type="term" value="F:nucleotide binding"/>
    <property type="evidence" value="ECO:0007669"/>
    <property type="project" value="InterPro"/>
</dbReference>
<keyword evidence="4" id="KW-0548">Nucleotidyltransferase</keyword>
<dbReference type="InterPro" id="IPR012340">
    <property type="entry name" value="NA-bd_OB-fold"/>
</dbReference>
<evidence type="ECO:0000256" key="10">
    <source>
        <dbReference type="ARBA" id="ARBA00034005"/>
    </source>
</evidence>
<evidence type="ECO:0000259" key="14">
    <source>
        <dbReference type="SMART" id="SM00532"/>
    </source>
</evidence>
<feature type="compositionally biased region" description="Basic residues" evidence="12">
    <location>
        <begin position="8"/>
        <end position="17"/>
    </location>
</feature>
<dbReference type="Gene3D" id="3.30.470.30">
    <property type="entry name" value="DNA ligase/mRNA capping enzyme"/>
    <property type="match status" value="1"/>
</dbReference>
<dbReference type="InterPro" id="IPR027421">
    <property type="entry name" value="DNA_pol_lamdba_lyase_dom_sf"/>
</dbReference>
<feature type="compositionally biased region" description="Basic residues" evidence="12">
    <location>
        <begin position="371"/>
        <end position="427"/>
    </location>
</feature>
<dbReference type="EMBL" id="MN740568">
    <property type="protein sequence ID" value="QHU34294.1"/>
    <property type="molecule type" value="Genomic_DNA"/>
</dbReference>
<dbReference type="InterPro" id="IPR002054">
    <property type="entry name" value="DNA-dir_DNA_pol_X"/>
</dbReference>
<dbReference type="AlphaFoldDB" id="A0A6C0LXI2"/>
<dbReference type="InterPro" id="IPR022312">
    <property type="entry name" value="DNA_pol_X"/>
</dbReference>
<dbReference type="SUPFAM" id="SSF47794">
    <property type="entry name" value="Rad51 N-terminal domain-like"/>
    <property type="match status" value="1"/>
</dbReference>
<protein>
    <submittedName>
        <fullName evidence="15">Uncharacterized protein</fullName>
    </submittedName>
</protein>
<dbReference type="Pfam" id="PF14792">
    <property type="entry name" value="DNA_pol_B_palm"/>
    <property type="match status" value="1"/>
</dbReference>
<keyword evidence="8" id="KW-0520">NAD</keyword>
<feature type="region of interest" description="Disordered" evidence="12">
    <location>
        <begin position="1"/>
        <end position="33"/>
    </location>
</feature>
<evidence type="ECO:0000256" key="11">
    <source>
        <dbReference type="ARBA" id="ARBA00049244"/>
    </source>
</evidence>
<keyword evidence="2" id="KW-0237">DNA synthesis</keyword>